<dbReference type="Pfam" id="PF00440">
    <property type="entry name" value="TetR_N"/>
    <property type="match status" value="1"/>
</dbReference>
<evidence type="ECO:0000256" key="1">
    <source>
        <dbReference type="ARBA" id="ARBA00023015"/>
    </source>
</evidence>
<dbReference type="Pfam" id="PF16859">
    <property type="entry name" value="TetR_C_11"/>
    <property type="match status" value="1"/>
</dbReference>
<dbReference type="InterPro" id="IPR036271">
    <property type="entry name" value="Tet_transcr_reg_TetR-rel_C_sf"/>
</dbReference>
<dbReference type="InterPro" id="IPR009057">
    <property type="entry name" value="Homeodomain-like_sf"/>
</dbReference>
<feature type="domain" description="HTH tetR-type" evidence="5">
    <location>
        <begin position="12"/>
        <end position="72"/>
    </location>
</feature>
<dbReference type="EMBL" id="JAINVZ010000003">
    <property type="protein sequence ID" value="MBY8884500.1"/>
    <property type="molecule type" value="Genomic_DNA"/>
</dbReference>
<dbReference type="InterPro" id="IPR050109">
    <property type="entry name" value="HTH-type_TetR-like_transc_reg"/>
</dbReference>
<evidence type="ECO:0000256" key="3">
    <source>
        <dbReference type="ARBA" id="ARBA00023163"/>
    </source>
</evidence>
<keyword evidence="2 4" id="KW-0238">DNA-binding</keyword>
<proteinExistence type="predicted"/>
<dbReference type="InterPro" id="IPR001647">
    <property type="entry name" value="HTH_TetR"/>
</dbReference>
<keyword evidence="7" id="KW-1185">Reference proteome</keyword>
<dbReference type="Gene3D" id="1.10.10.60">
    <property type="entry name" value="Homeodomain-like"/>
    <property type="match status" value="1"/>
</dbReference>
<dbReference type="RefSeq" id="WP_222974943.1">
    <property type="nucleotide sequence ID" value="NZ_JAINVZ010000003.1"/>
</dbReference>
<evidence type="ECO:0000313" key="6">
    <source>
        <dbReference type="EMBL" id="MBY8884500.1"/>
    </source>
</evidence>
<dbReference type="PANTHER" id="PTHR30055">
    <property type="entry name" value="HTH-TYPE TRANSCRIPTIONAL REGULATOR RUTR"/>
    <property type="match status" value="1"/>
</dbReference>
<keyword evidence="3" id="KW-0804">Transcription</keyword>
<reference evidence="6 7" key="1">
    <citation type="submission" date="2021-08" db="EMBL/GenBank/DDBJ databases">
        <title>Streptomyces sp. PTM05 isolated from lichen.</title>
        <authorList>
            <person name="Somphong A."/>
            <person name="Phongsopitanun W."/>
            <person name="Tanasupawat S."/>
        </authorList>
    </citation>
    <scope>NUCLEOTIDE SEQUENCE [LARGE SCALE GENOMIC DNA]</scope>
    <source>
        <strain evidence="6 7">Ptm05</strain>
    </source>
</reference>
<gene>
    <name evidence="6" type="ORF">K7472_06535</name>
</gene>
<protein>
    <submittedName>
        <fullName evidence="6">TetR/AcrR family transcriptional regulator</fullName>
    </submittedName>
</protein>
<accession>A0ABS7QMX2</accession>
<dbReference type="InterPro" id="IPR011075">
    <property type="entry name" value="TetR_C"/>
</dbReference>
<organism evidence="6 7">
    <name type="scientific">Streptantibioticus parmotrematis</name>
    <dbReference type="NCBI Taxonomy" id="2873249"/>
    <lineage>
        <taxon>Bacteria</taxon>
        <taxon>Bacillati</taxon>
        <taxon>Actinomycetota</taxon>
        <taxon>Actinomycetes</taxon>
        <taxon>Kitasatosporales</taxon>
        <taxon>Streptomycetaceae</taxon>
        <taxon>Streptantibioticus</taxon>
    </lineage>
</organism>
<dbReference type="Gene3D" id="1.10.357.10">
    <property type="entry name" value="Tetracycline Repressor, domain 2"/>
    <property type="match status" value="1"/>
</dbReference>
<dbReference type="SUPFAM" id="SSF48498">
    <property type="entry name" value="Tetracyclin repressor-like, C-terminal domain"/>
    <property type="match status" value="1"/>
</dbReference>
<dbReference type="SUPFAM" id="SSF46689">
    <property type="entry name" value="Homeodomain-like"/>
    <property type="match status" value="1"/>
</dbReference>
<dbReference type="Proteomes" id="UP001198565">
    <property type="component" value="Unassembled WGS sequence"/>
</dbReference>
<dbReference type="PANTHER" id="PTHR30055:SF149">
    <property type="entry name" value="TETR-FAMILY TRANSCRIPTIONAL REGULATOR"/>
    <property type="match status" value="1"/>
</dbReference>
<evidence type="ECO:0000256" key="2">
    <source>
        <dbReference type="ARBA" id="ARBA00023125"/>
    </source>
</evidence>
<evidence type="ECO:0000256" key="4">
    <source>
        <dbReference type="PROSITE-ProRule" id="PRU00335"/>
    </source>
</evidence>
<feature type="DNA-binding region" description="H-T-H motif" evidence="4">
    <location>
        <begin position="35"/>
        <end position="54"/>
    </location>
</feature>
<evidence type="ECO:0000313" key="7">
    <source>
        <dbReference type="Proteomes" id="UP001198565"/>
    </source>
</evidence>
<keyword evidence="1" id="KW-0805">Transcription regulation</keyword>
<name>A0ABS7QMX2_9ACTN</name>
<comment type="caution">
    <text evidence="6">The sequence shown here is derived from an EMBL/GenBank/DDBJ whole genome shotgun (WGS) entry which is preliminary data.</text>
</comment>
<evidence type="ECO:0000259" key="5">
    <source>
        <dbReference type="PROSITE" id="PS50977"/>
    </source>
</evidence>
<dbReference type="PROSITE" id="PS50977">
    <property type="entry name" value="HTH_TETR_2"/>
    <property type="match status" value="1"/>
</dbReference>
<sequence length="194" mass="21418">MTAPARRSRLTPEREGELYEAVIELVREVGYEAMTMDAVAARSRSSKATLYRQWKGKPQLVAAAMRHTKPVRTSSVDTGSLRGDLHELARQIGDAAGRDTAFMNAVGHAVHQNPELAVALREMLIEPERALLDQLVRRAVDRGEIRADAAAVEFFVHMLLGALPARKIVEDRFADADYLSRYVDAVILPALLGS</sequence>